<reference evidence="3 4" key="1">
    <citation type="submission" date="2024-11" db="EMBL/GenBank/DDBJ databases">
        <title>A near-complete genome assembly of Cinchona calisaya.</title>
        <authorList>
            <person name="Lian D.C."/>
            <person name="Zhao X.W."/>
            <person name="Wei L."/>
        </authorList>
    </citation>
    <scope>NUCLEOTIDE SEQUENCE [LARGE SCALE GENOMIC DNA]</scope>
    <source>
        <tissue evidence="3">Nenye</tissue>
    </source>
</reference>
<comment type="caution">
    <text evidence="3">The sequence shown here is derived from an EMBL/GenBank/DDBJ whole genome shotgun (WGS) entry which is preliminary data.</text>
</comment>
<dbReference type="Proteomes" id="UP001630127">
    <property type="component" value="Unassembled WGS sequence"/>
</dbReference>
<dbReference type="EMBL" id="JBJUIK010000015">
    <property type="protein sequence ID" value="KAL3503748.1"/>
    <property type="molecule type" value="Genomic_DNA"/>
</dbReference>
<feature type="compositionally biased region" description="Basic and acidic residues" evidence="1">
    <location>
        <begin position="499"/>
        <end position="516"/>
    </location>
</feature>
<dbReference type="PANTHER" id="PTHR46444:SF9">
    <property type="entry name" value="DCD (DEVELOPMENT AND CELL DEATH) DOMAIN PROTEIN"/>
    <property type="match status" value="1"/>
</dbReference>
<dbReference type="PROSITE" id="PS51222">
    <property type="entry name" value="DCD"/>
    <property type="match status" value="1"/>
</dbReference>
<dbReference type="Pfam" id="PF10539">
    <property type="entry name" value="Dev_Cell_Death"/>
    <property type="match status" value="1"/>
</dbReference>
<evidence type="ECO:0000256" key="1">
    <source>
        <dbReference type="SAM" id="MobiDB-lite"/>
    </source>
</evidence>
<evidence type="ECO:0000313" key="4">
    <source>
        <dbReference type="Proteomes" id="UP001630127"/>
    </source>
</evidence>
<feature type="region of interest" description="Disordered" evidence="1">
    <location>
        <begin position="492"/>
        <end position="524"/>
    </location>
</feature>
<evidence type="ECO:0000313" key="3">
    <source>
        <dbReference type="EMBL" id="KAL3503748.1"/>
    </source>
</evidence>
<accession>A0ABD2YDV6</accession>
<dbReference type="PANTHER" id="PTHR46444">
    <property type="entry name" value="DCD (DEVELOPMENT AND CELL DEATH) DOMAIN PROTEIN-RELATED"/>
    <property type="match status" value="1"/>
</dbReference>
<sequence length="549" mass="62027">MQARPDGPPPPSSRWAQLGISHFLYFRAISPGLGCLGISDFNFRTCIIKTLVFLQSSSAAAMALCSGKRRAKGEFPEFGAIFMSSRTTKHECLERKLFGLPIAFADFVKNVRAGMILFLFEYEKRKLYGVFQAVSDGQMDIVPHAYRSSGYFFPAQVRFRVVWNCRSLPEVDFRDAISDNYFQAYKFKFGLSKEQVHRLLCLFDFKRIKLQKAPVEKKPKKKHSSVSSNTGNLAIDSGEAGLRKAVLSFGNPLSPAAGITSSYNPTVNGPQNLTSELESDTHTGCASELESVFSAHRHAKLHEKIKHVDISPTFSLDLGDYIPLSSPECCDIEVDINAKPRVKALYSDSPEKRTNAFSRMKLYLQSAAQENEDNSQTLSRYLSESNQPNLLPKFVQQEEDKNFEAVDESVSEILEKLEQSHDNWMKMRERTLTKSFENSRNSSLSRKTSVFSRLSFASESTEQEKKVNVFCRLNLESQVHYNDEINTSMADSVNSVKDVSSESKKRKHDVSMENHDNSQSMSMRTKVNMLEKEYATAEDSPSRGKVQKQ</sequence>
<proteinExistence type="predicted"/>
<protein>
    <recommendedName>
        <fullName evidence="2">DCD domain-containing protein</fullName>
    </recommendedName>
</protein>
<feature type="region of interest" description="Disordered" evidence="1">
    <location>
        <begin position="530"/>
        <end position="549"/>
    </location>
</feature>
<name>A0ABD2YDV6_9GENT</name>
<keyword evidence="4" id="KW-1185">Reference proteome</keyword>
<gene>
    <name evidence="3" type="ORF">ACH5RR_038197</name>
</gene>
<feature type="domain" description="DCD" evidence="2">
    <location>
        <begin position="75"/>
        <end position="205"/>
    </location>
</feature>
<dbReference type="AlphaFoldDB" id="A0ABD2YDV6"/>
<dbReference type="SMART" id="SM00767">
    <property type="entry name" value="DCD"/>
    <property type="match status" value="1"/>
</dbReference>
<evidence type="ECO:0000259" key="2">
    <source>
        <dbReference type="PROSITE" id="PS51222"/>
    </source>
</evidence>
<organism evidence="3 4">
    <name type="scientific">Cinchona calisaya</name>
    <dbReference type="NCBI Taxonomy" id="153742"/>
    <lineage>
        <taxon>Eukaryota</taxon>
        <taxon>Viridiplantae</taxon>
        <taxon>Streptophyta</taxon>
        <taxon>Embryophyta</taxon>
        <taxon>Tracheophyta</taxon>
        <taxon>Spermatophyta</taxon>
        <taxon>Magnoliopsida</taxon>
        <taxon>eudicotyledons</taxon>
        <taxon>Gunneridae</taxon>
        <taxon>Pentapetalae</taxon>
        <taxon>asterids</taxon>
        <taxon>lamiids</taxon>
        <taxon>Gentianales</taxon>
        <taxon>Rubiaceae</taxon>
        <taxon>Cinchonoideae</taxon>
        <taxon>Cinchoneae</taxon>
        <taxon>Cinchona</taxon>
    </lineage>
</organism>
<dbReference type="InterPro" id="IPR013989">
    <property type="entry name" value="Dev_and_cell_death_domain"/>
</dbReference>